<feature type="chain" id="PRO_5015400897" evidence="1">
    <location>
        <begin position="28"/>
        <end position="104"/>
    </location>
</feature>
<feature type="domain" description="SH3b" evidence="2">
    <location>
        <begin position="49"/>
        <end position="97"/>
    </location>
</feature>
<reference evidence="3 4" key="1">
    <citation type="submission" date="2018-03" db="EMBL/GenBank/DDBJ databases">
        <title>Genome sequence of the symbiotic type strain Mesorhizobium helmanticense CSLC115NT isolated from Lotus corniculatus nodules.</title>
        <authorList>
            <person name="Sannazzaro A.I."/>
            <person name="Torres Tejerizo G.A."/>
            <person name="Dip D."/>
            <person name="Caballero M."/>
            <person name="Pistorio M."/>
            <person name="Estrella M.J."/>
        </authorList>
    </citation>
    <scope>NUCLEOTIDE SEQUENCE [LARGE SCALE GENOMIC DNA]</scope>
    <source>
        <strain evidence="3 4">CSLC115N</strain>
    </source>
</reference>
<dbReference type="RefSeq" id="WP_107647515.1">
    <property type="nucleotide sequence ID" value="NZ_PZJX01000003.1"/>
</dbReference>
<keyword evidence="4" id="KW-1185">Reference proteome</keyword>
<sequence>MSFRAIYPAAAMVAAGLSFNVSTPAGAQYCEGTVHGLSRHYNLAKGSGFLAVRARPNSSSRMIGQLFNGDHTEIFDRRGKWYKVEIGGTTGWANARWMRNDCGY</sequence>
<dbReference type="Proteomes" id="UP000240259">
    <property type="component" value="Unassembled WGS sequence"/>
</dbReference>
<accession>A0A2T4J379</accession>
<gene>
    <name evidence="3" type="ORF">C9427_01890</name>
</gene>
<keyword evidence="1" id="KW-0732">Signal</keyword>
<dbReference type="Gene3D" id="2.30.30.40">
    <property type="entry name" value="SH3 Domains"/>
    <property type="match status" value="1"/>
</dbReference>
<comment type="caution">
    <text evidence="3">The sequence shown here is derived from an EMBL/GenBank/DDBJ whole genome shotgun (WGS) entry which is preliminary data.</text>
</comment>
<dbReference type="Pfam" id="PF08239">
    <property type="entry name" value="SH3_3"/>
    <property type="match status" value="1"/>
</dbReference>
<dbReference type="EMBL" id="PZJX01000003">
    <property type="protein sequence ID" value="PTE12359.1"/>
    <property type="molecule type" value="Genomic_DNA"/>
</dbReference>
<dbReference type="InterPro" id="IPR003646">
    <property type="entry name" value="SH3-like_bac-type"/>
</dbReference>
<evidence type="ECO:0000313" key="4">
    <source>
        <dbReference type="Proteomes" id="UP000240259"/>
    </source>
</evidence>
<proteinExistence type="predicted"/>
<feature type="signal peptide" evidence="1">
    <location>
        <begin position="1"/>
        <end position="27"/>
    </location>
</feature>
<organism evidence="3 4">
    <name type="scientific">Mesorhizobium helmanticense</name>
    <dbReference type="NCBI Taxonomy" id="1776423"/>
    <lineage>
        <taxon>Bacteria</taxon>
        <taxon>Pseudomonadati</taxon>
        <taxon>Pseudomonadota</taxon>
        <taxon>Alphaproteobacteria</taxon>
        <taxon>Hyphomicrobiales</taxon>
        <taxon>Phyllobacteriaceae</taxon>
        <taxon>Mesorhizobium</taxon>
    </lineage>
</organism>
<evidence type="ECO:0000259" key="2">
    <source>
        <dbReference type="Pfam" id="PF08239"/>
    </source>
</evidence>
<protein>
    <submittedName>
        <fullName evidence="3">SH3 domain-containing protein</fullName>
    </submittedName>
</protein>
<evidence type="ECO:0000313" key="3">
    <source>
        <dbReference type="EMBL" id="PTE12359.1"/>
    </source>
</evidence>
<dbReference type="AlphaFoldDB" id="A0A2T4J379"/>
<name>A0A2T4J379_9HYPH</name>
<evidence type="ECO:0000256" key="1">
    <source>
        <dbReference type="SAM" id="SignalP"/>
    </source>
</evidence>
<dbReference type="OrthoDB" id="9816009at2"/>